<sequence>MVHRAPRHGSALTQRTPIPGGGGPHRRTQLLGETARRAGSLVRQLEEMTQIADEHAVRGLDSGPVSCSASPVPIRYGGDVPDTPGL</sequence>
<feature type="region of interest" description="Disordered" evidence="1">
    <location>
        <begin position="1"/>
        <end position="28"/>
    </location>
</feature>
<evidence type="ECO:0000313" key="2">
    <source>
        <dbReference type="EMBL" id="GES36670.1"/>
    </source>
</evidence>
<comment type="caution">
    <text evidence="2">The sequence shown here is derived from an EMBL/GenBank/DDBJ whole genome shotgun (WGS) entry which is preliminary data.</text>
</comment>
<feature type="region of interest" description="Disordered" evidence="1">
    <location>
        <begin position="59"/>
        <end position="86"/>
    </location>
</feature>
<dbReference type="Proteomes" id="UP000325466">
    <property type="component" value="Unassembled WGS sequence"/>
</dbReference>
<reference evidence="2 3" key="1">
    <citation type="journal article" date="2018" name="Biodegradation">
        <title>1,4-Dioxane degradation characteristics of Rhodococcus aetherivorans JCM 14343.</title>
        <authorList>
            <person name="Inoue D."/>
            <person name="Tsunoda T."/>
            <person name="Yamamoto N."/>
            <person name="Ike M."/>
            <person name="Sei K."/>
        </authorList>
    </citation>
    <scope>NUCLEOTIDE SEQUENCE [LARGE SCALE GENOMIC DNA]</scope>
    <source>
        <strain evidence="2 3">JCM 14343</strain>
    </source>
</reference>
<evidence type="ECO:0000256" key="1">
    <source>
        <dbReference type="SAM" id="MobiDB-lite"/>
    </source>
</evidence>
<organism evidence="2 3">
    <name type="scientific">Rhodococcus aetherivorans</name>
    <dbReference type="NCBI Taxonomy" id="191292"/>
    <lineage>
        <taxon>Bacteria</taxon>
        <taxon>Bacillati</taxon>
        <taxon>Actinomycetota</taxon>
        <taxon>Actinomycetes</taxon>
        <taxon>Mycobacteriales</taxon>
        <taxon>Nocardiaceae</taxon>
        <taxon>Rhodococcus</taxon>
    </lineage>
</organism>
<dbReference type="EMBL" id="BLAH01000072">
    <property type="protein sequence ID" value="GES36670.1"/>
    <property type="molecule type" value="Genomic_DNA"/>
</dbReference>
<name>A0ABQ0YJE4_9NOCA</name>
<proteinExistence type="predicted"/>
<gene>
    <name evidence="2" type="ORF">RAJCM14343_1922</name>
</gene>
<protein>
    <submittedName>
        <fullName evidence="2">Uncharacterized protein</fullName>
    </submittedName>
</protein>
<accession>A0ABQ0YJE4</accession>
<evidence type="ECO:0000313" key="3">
    <source>
        <dbReference type="Proteomes" id="UP000325466"/>
    </source>
</evidence>
<keyword evidence="3" id="KW-1185">Reference proteome</keyword>